<evidence type="ECO:0000256" key="9">
    <source>
        <dbReference type="ARBA" id="ARBA00023012"/>
    </source>
</evidence>
<keyword evidence="8 11" id="KW-1133">Transmembrane helix</keyword>
<comment type="catalytic activity">
    <reaction evidence="1">
        <text>ATP + protein L-histidine = ADP + protein N-phospho-L-histidine.</text>
        <dbReference type="EC" id="2.7.13.3"/>
    </reaction>
</comment>
<evidence type="ECO:0000256" key="5">
    <source>
        <dbReference type="ARBA" id="ARBA00022679"/>
    </source>
</evidence>
<evidence type="ECO:0000259" key="13">
    <source>
        <dbReference type="PROSITE" id="PS50885"/>
    </source>
</evidence>
<comment type="caution">
    <text evidence="14">The sequence shown here is derived from an EMBL/GenBank/DDBJ whole genome shotgun (WGS) entry which is preliminary data.</text>
</comment>
<dbReference type="PRINTS" id="PR00344">
    <property type="entry name" value="BCTRLSENSOR"/>
</dbReference>
<evidence type="ECO:0000256" key="1">
    <source>
        <dbReference type="ARBA" id="ARBA00000085"/>
    </source>
</evidence>
<feature type="domain" description="HAMP" evidence="13">
    <location>
        <begin position="78"/>
        <end position="128"/>
    </location>
</feature>
<keyword evidence="15" id="KW-1185">Reference proteome</keyword>
<dbReference type="Gene3D" id="3.30.565.10">
    <property type="entry name" value="Histidine kinase-like ATPase, C-terminal domain"/>
    <property type="match status" value="1"/>
</dbReference>
<dbReference type="SMART" id="SM00387">
    <property type="entry name" value="HATPase_c"/>
    <property type="match status" value="1"/>
</dbReference>
<dbReference type="EC" id="2.7.13.3" evidence="3"/>
<feature type="transmembrane region" description="Helical" evidence="11">
    <location>
        <begin position="52"/>
        <end position="74"/>
    </location>
</feature>
<evidence type="ECO:0000256" key="3">
    <source>
        <dbReference type="ARBA" id="ARBA00012438"/>
    </source>
</evidence>
<evidence type="ECO:0000256" key="8">
    <source>
        <dbReference type="ARBA" id="ARBA00022989"/>
    </source>
</evidence>
<keyword evidence="6 11" id="KW-0812">Transmembrane</keyword>
<dbReference type="InterPro" id="IPR050428">
    <property type="entry name" value="TCS_sensor_his_kinase"/>
</dbReference>
<dbReference type="PROSITE" id="PS50885">
    <property type="entry name" value="HAMP"/>
    <property type="match status" value="1"/>
</dbReference>
<dbReference type="Gene3D" id="6.10.340.10">
    <property type="match status" value="1"/>
</dbReference>
<dbReference type="InterPro" id="IPR036890">
    <property type="entry name" value="HATPase_C_sf"/>
</dbReference>
<dbReference type="InterPro" id="IPR003594">
    <property type="entry name" value="HATPase_dom"/>
</dbReference>
<keyword evidence="5" id="KW-0808">Transferase</keyword>
<accession>A0A919MD74</accession>
<evidence type="ECO:0000256" key="7">
    <source>
        <dbReference type="ARBA" id="ARBA00022777"/>
    </source>
</evidence>
<evidence type="ECO:0000256" key="11">
    <source>
        <dbReference type="SAM" id="Phobius"/>
    </source>
</evidence>
<dbReference type="SUPFAM" id="SSF47384">
    <property type="entry name" value="Homodimeric domain of signal transducing histidine kinase"/>
    <property type="match status" value="1"/>
</dbReference>
<sequence length="357" mass="38455">MRPAHRILLLCAGLLAAAQFVRPTAGLLLDIFREFGPSLCGLDPSFVCGRPSLVMTLAVLPPMLLLLGAAWAAVNWCVRPIRDLAPLIANVGPQNLGHRLRPGAGRDEMSVLGRAIDDMMDRIAIGYEAQRRFAADASHELRTPLAVQRMLIEVSMARELTEEQLTLLTAQLLETNERNERLIEGLLVLAESDRGLLARVPIRLDRIVATTIEKHRAAADDKGVTITSHLEPRIVVGEQVLLERLVTNLVQNAIKYNRADGTVEIAVAEDPALTVANTGDDVPPDEVAALFEPFRRRTAARIDHGGGAGLGLAIARSITRAHDGIIAASSTGHDGLRVQVSFPAAPPHTLAPTSPPP</sequence>
<dbReference type="SUPFAM" id="SSF158472">
    <property type="entry name" value="HAMP domain-like"/>
    <property type="match status" value="1"/>
</dbReference>
<dbReference type="CDD" id="cd06225">
    <property type="entry name" value="HAMP"/>
    <property type="match status" value="1"/>
</dbReference>
<dbReference type="GO" id="GO:0005886">
    <property type="term" value="C:plasma membrane"/>
    <property type="evidence" value="ECO:0007669"/>
    <property type="project" value="UniProtKB-SubCell"/>
</dbReference>
<evidence type="ECO:0000313" key="15">
    <source>
        <dbReference type="Proteomes" id="UP000598174"/>
    </source>
</evidence>
<dbReference type="SMART" id="SM00388">
    <property type="entry name" value="HisKA"/>
    <property type="match status" value="1"/>
</dbReference>
<dbReference type="SMART" id="SM00304">
    <property type="entry name" value="HAMP"/>
    <property type="match status" value="1"/>
</dbReference>
<dbReference type="InterPro" id="IPR003661">
    <property type="entry name" value="HisK_dim/P_dom"/>
</dbReference>
<gene>
    <name evidence="14" type="ORF">Afe05nite_21190</name>
</gene>
<reference evidence="14" key="1">
    <citation type="submission" date="2021-01" db="EMBL/GenBank/DDBJ databases">
        <title>Whole genome shotgun sequence of Actinoplanes ferrugineus NBRC 15555.</title>
        <authorList>
            <person name="Komaki H."/>
            <person name="Tamura T."/>
        </authorList>
    </citation>
    <scope>NUCLEOTIDE SEQUENCE</scope>
    <source>
        <strain evidence="14">NBRC 15555</strain>
    </source>
</reference>
<keyword evidence="4" id="KW-0597">Phosphoprotein</keyword>
<dbReference type="AlphaFoldDB" id="A0A919MD74"/>
<dbReference type="RefSeq" id="WP_203816850.1">
    <property type="nucleotide sequence ID" value="NZ_BAAABP010000031.1"/>
</dbReference>
<dbReference type="InterPro" id="IPR005467">
    <property type="entry name" value="His_kinase_dom"/>
</dbReference>
<dbReference type="GO" id="GO:0000155">
    <property type="term" value="F:phosphorelay sensor kinase activity"/>
    <property type="evidence" value="ECO:0007669"/>
    <property type="project" value="InterPro"/>
</dbReference>
<dbReference type="Gene3D" id="1.10.287.130">
    <property type="match status" value="1"/>
</dbReference>
<dbReference type="Pfam" id="PF00512">
    <property type="entry name" value="HisKA"/>
    <property type="match status" value="1"/>
</dbReference>
<dbReference type="EMBL" id="BOMM01000015">
    <property type="protein sequence ID" value="GIE10279.1"/>
    <property type="molecule type" value="Genomic_DNA"/>
</dbReference>
<evidence type="ECO:0000256" key="6">
    <source>
        <dbReference type="ARBA" id="ARBA00022692"/>
    </source>
</evidence>
<feature type="domain" description="Histidine kinase" evidence="12">
    <location>
        <begin position="136"/>
        <end position="346"/>
    </location>
</feature>
<evidence type="ECO:0000259" key="12">
    <source>
        <dbReference type="PROSITE" id="PS50109"/>
    </source>
</evidence>
<evidence type="ECO:0000256" key="2">
    <source>
        <dbReference type="ARBA" id="ARBA00004236"/>
    </source>
</evidence>
<dbReference type="PANTHER" id="PTHR45436">
    <property type="entry name" value="SENSOR HISTIDINE KINASE YKOH"/>
    <property type="match status" value="1"/>
</dbReference>
<dbReference type="InterPro" id="IPR003660">
    <property type="entry name" value="HAMP_dom"/>
</dbReference>
<dbReference type="Proteomes" id="UP000598174">
    <property type="component" value="Unassembled WGS sequence"/>
</dbReference>
<dbReference type="InterPro" id="IPR004358">
    <property type="entry name" value="Sig_transdc_His_kin-like_C"/>
</dbReference>
<evidence type="ECO:0000313" key="14">
    <source>
        <dbReference type="EMBL" id="GIE10279.1"/>
    </source>
</evidence>
<organism evidence="14 15">
    <name type="scientific">Paractinoplanes ferrugineus</name>
    <dbReference type="NCBI Taxonomy" id="113564"/>
    <lineage>
        <taxon>Bacteria</taxon>
        <taxon>Bacillati</taxon>
        <taxon>Actinomycetota</taxon>
        <taxon>Actinomycetes</taxon>
        <taxon>Micromonosporales</taxon>
        <taxon>Micromonosporaceae</taxon>
        <taxon>Paractinoplanes</taxon>
    </lineage>
</organism>
<evidence type="ECO:0000256" key="4">
    <source>
        <dbReference type="ARBA" id="ARBA00022553"/>
    </source>
</evidence>
<name>A0A919MD74_9ACTN</name>
<keyword evidence="10 11" id="KW-0472">Membrane</keyword>
<comment type="subcellular location">
    <subcellularLocation>
        <location evidence="2">Cell membrane</location>
    </subcellularLocation>
</comment>
<keyword evidence="9" id="KW-0902">Two-component regulatory system</keyword>
<dbReference type="InterPro" id="IPR036097">
    <property type="entry name" value="HisK_dim/P_sf"/>
</dbReference>
<dbReference type="Pfam" id="PF00672">
    <property type="entry name" value="HAMP"/>
    <property type="match status" value="1"/>
</dbReference>
<keyword evidence="7" id="KW-0418">Kinase</keyword>
<dbReference type="Pfam" id="PF02518">
    <property type="entry name" value="HATPase_c"/>
    <property type="match status" value="1"/>
</dbReference>
<evidence type="ECO:0000256" key="10">
    <source>
        <dbReference type="ARBA" id="ARBA00023136"/>
    </source>
</evidence>
<protein>
    <recommendedName>
        <fullName evidence="3">histidine kinase</fullName>
        <ecNumber evidence="3">2.7.13.3</ecNumber>
    </recommendedName>
</protein>
<dbReference type="SUPFAM" id="SSF55874">
    <property type="entry name" value="ATPase domain of HSP90 chaperone/DNA topoisomerase II/histidine kinase"/>
    <property type="match status" value="1"/>
</dbReference>
<dbReference type="CDD" id="cd00082">
    <property type="entry name" value="HisKA"/>
    <property type="match status" value="1"/>
</dbReference>
<dbReference type="PROSITE" id="PS50109">
    <property type="entry name" value="HIS_KIN"/>
    <property type="match status" value="1"/>
</dbReference>
<proteinExistence type="predicted"/>
<dbReference type="PANTHER" id="PTHR45436:SF5">
    <property type="entry name" value="SENSOR HISTIDINE KINASE TRCS"/>
    <property type="match status" value="1"/>
</dbReference>